<proteinExistence type="predicted"/>
<sequence length="195" mass="22362">MGGKKIKLWSDDDKALLRGRFRVDTSTGEVWLRETGDPAPMHLINPLRKQYLAVSAKIAGKWTKVRLHHLIWFFATGEQSVKMIDHIRVDEDITTPYGNRFENLRQCTDKQNCANKSARGFRAYTKADGTVWYYAVISWKDRGTGKVKQKRSSLVSTPEEAQAIYHSWKKQRFGKFVFTGDVVLKCGFQTTVNEG</sequence>
<evidence type="ECO:0000313" key="1">
    <source>
        <dbReference type="EMBL" id="AZV02224.1"/>
    </source>
</evidence>
<dbReference type="EMBL" id="MK290738">
    <property type="protein sequence ID" value="AZV02224.1"/>
    <property type="molecule type" value="Genomic_DNA"/>
</dbReference>
<evidence type="ECO:0000313" key="2">
    <source>
        <dbReference type="Proteomes" id="UP000434907"/>
    </source>
</evidence>
<dbReference type="Gene3D" id="3.90.75.20">
    <property type="match status" value="1"/>
</dbReference>
<accession>A0A678ZK25</accession>
<reference evidence="1 2" key="1">
    <citation type="submission" date="2018-12" db="EMBL/GenBank/DDBJ databases">
        <authorList>
            <person name="Shneider M.M."/>
            <person name="Kabilov M.R."/>
            <person name="Miroshnikov K.A."/>
        </authorList>
    </citation>
    <scope>NUCLEOTIDE SEQUENCE [LARGE SCALE GENOMIC DNA]</scope>
</reference>
<dbReference type="Proteomes" id="UP000434907">
    <property type="component" value="Segment"/>
</dbReference>
<gene>
    <name evidence="1" type="ORF">Arno18_38</name>
</gene>
<dbReference type="SUPFAM" id="SSF54060">
    <property type="entry name" value="His-Me finger endonucleases"/>
    <property type="match status" value="1"/>
</dbReference>
<organism evidence="1 2">
    <name type="scientific">Pectobacterium phage Arno18</name>
    <dbReference type="NCBI Taxonomy" id="2500578"/>
    <lineage>
        <taxon>Viruses</taxon>
        <taxon>Duplodnaviria</taxon>
        <taxon>Heunggongvirae</taxon>
        <taxon>Uroviricota</taxon>
        <taxon>Caudoviricetes</taxon>
        <taxon>Andersonviridae</taxon>
        <taxon>Andersonviridae incertae sedis</taxon>
        <taxon>Arnovirus</taxon>
        <taxon>Arnovirus arno18</taxon>
    </lineage>
</organism>
<name>A0A678ZK25_9CAUD</name>
<keyword evidence="2" id="KW-1185">Reference proteome</keyword>
<protein>
    <recommendedName>
        <fullName evidence="3">HNH endonuclease</fullName>
    </recommendedName>
</protein>
<evidence type="ECO:0008006" key="3">
    <source>
        <dbReference type="Google" id="ProtNLM"/>
    </source>
</evidence>
<dbReference type="InterPro" id="IPR044925">
    <property type="entry name" value="His-Me_finger_sf"/>
</dbReference>